<dbReference type="Proteomes" id="UP000315953">
    <property type="component" value="Chromosome"/>
</dbReference>
<evidence type="ECO:0000256" key="2">
    <source>
        <dbReference type="ARBA" id="ARBA00008445"/>
    </source>
</evidence>
<keyword evidence="7 9" id="KW-0811">Translocation</keyword>
<evidence type="ECO:0000256" key="4">
    <source>
        <dbReference type="ARBA" id="ARBA00022692"/>
    </source>
</evidence>
<sequence>MYEILLTAMLVLSIITIIAIALQPTKTQNASNAFMGGSDELFGQQKARGFEAFLIKVTIVCLILFFGIAFVLSKLS</sequence>
<keyword evidence="3 9" id="KW-0813">Transport</keyword>
<keyword evidence="4 9" id="KW-0812">Transmembrane</keyword>
<dbReference type="RefSeq" id="WP_004636629.1">
    <property type="nucleotide sequence ID" value="NZ_CAJHJL010000001.1"/>
</dbReference>
<dbReference type="GO" id="GO:0015450">
    <property type="term" value="F:protein-transporting ATPase activity"/>
    <property type="evidence" value="ECO:0007669"/>
    <property type="project" value="UniProtKB-UniRule"/>
</dbReference>
<reference evidence="12 14" key="2">
    <citation type="submission" date="2017-03" db="EMBL/GenBank/DDBJ databases">
        <title>wgs assembly of Dolosigranulum pigrum KPL CDC strains.</title>
        <authorList>
            <person name="Brugger S.D."/>
            <person name="Pettigrew M."/>
            <person name="Kong Y."/>
            <person name="Lemon K.P."/>
        </authorList>
    </citation>
    <scope>NUCLEOTIDE SEQUENCE [LARGE SCALE GENOMIC DNA]</scope>
    <source>
        <strain evidence="12 14">KPL1931_CDC4294-98</strain>
    </source>
</reference>
<keyword evidence="8 9" id="KW-0472">Membrane</keyword>
<keyword evidence="6 9" id="KW-1133">Transmembrane helix</keyword>
<name>A0A1S8KLJ6_9LACT</name>
<accession>A0A1S8KLJ6</accession>
<evidence type="ECO:0000313" key="13">
    <source>
        <dbReference type="Proteomes" id="UP000190409"/>
    </source>
</evidence>
<evidence type="ECO:0000313" key="15">
    <source>
        <dbReference type="Proteomes" id="UP000315953"/>
    </source>
</evidence>
<dbReference type="KEGG" id="dpm:FNV33_03430"/>
<feature type="transmembrane region" description="Helical" evidence="9">
    <location>
        <begin position="53"/>
        <end position="72"/>
    </location>
</feature>
<dbReference type="AlphaFoldDB" id="A0A1S8KLJ6"/>
<dbReference type="GeneID" id="42694806"/>
<evidence type="ECO:0000313" key="12">
    <source>
        <dbReference type="EMBL" id="RAN64232.1"/>
    </source>
</evidence>
<organism evidence="10 13">
    <name type="scientific">Dolosigranulum pigrum</name>
    <dbReference type="NCBI Taxonomy" id="29394"/>
    <lineage>
        <taxon>Bacteria</taxon>
        <taxon>Bacillati</taxon>
        <taxon>Bacillota</taxon>
        <taxon>Bacilli</taxon>
        <taxon>Lactobacillales</taxon>
        <taxon>Carnobacteriaceae</taxon>
        <taxon>Dolosigranulum</taxon>
    </lineage>
</organism>
<comment type="caution">
    <text evidence="9">Lacks conserved residue(s) required for the propagation of feature annotation.</text>
</comment>
<keyword evidence="9" id="KW-1003">Cell membrane</keyword>
<evidence type="ECO:0000256" key="1">
    <source>
        <dbReference type="ARBA" id="ARBA00004141"/>
    </source>
</evidence>
<keyword evidence="5 9" id="KW-0653">Protein transport</keyword>
<gene>
    <name evidence="11" type="primary">secG</name>
    <name evidence="12" type="ORF">B8A44_02940</name>
    <name evidence="10" type="ORF">BWX42_01370</name>
    <name evidence="11" type="ORF">FNV33_03430</name>
</gene>
<protein>
    <recommendedName>
        <fullName evidence="9">Protein-export membrane protein SecG</fullName>
    </recommendedName>
</protein>
<dbReference type="EMBL" id="MUYF01000003">
    <property type="protein sequence ID" value="OOL80614.1"/>
    <property type="molecule type" value="Genomic_DNA"/>
</dbReference>
<evidence type="ECO:0000256" key="3">
    <source>
        <dbReference type="ARBA" id="ARBA00022448"/>
    </source>
</evidence>
<dbReference type="EMBL" id="CP041626">
    <property type="protein sequence ID" value="QDO91147.1"/>
    <property type="molecule type" value="Genomic_DNA"/>
</dbReference>
<evidence type="ECO:0000256" key="8">
    <source>
        <dbReference type="ARBA" id="ARBA00023136"/>
    </source>
</evidence>
<evidence type="ECO:0000256" key="9">
    <source>
        <dbReference type="RuleBase" id="RU365087"/>
    </source>
</evidence>
<dbReference type="NCBIfam" id="TIGR00810">
    <property type="entry name" value="secG"/>
    <property type="match status" value="1"/>
</dbReference>
<reference evidence="11 15" key="3">
    <citation type="submission" date="2019-07" db="EMBL/GenBank/DDBJ databases">
        <title>Genome assembly of a nasal isolate of Dolosigranulum pigrum from a chronic sinusitis patient.</title>
        <authorList>
            <person name="Baig S."/>
            <person name="Overballe-Petersen S."/>
            <person name="Kaspar U."/>
            <person name="Rendboe A."/>
            <person name="de Man T."/>
            <person name="Liu C."/>
            <person name="Price L.B."/>
            <person name="Stegger M."/>
            <person name="Becker K."/>
            <person name="Skytt Andersen P."/>
        </authorList>
    </citation>
    <scope>NUCLEOTIDE SEQUENCE [LARGE SCALE GENOMIC DNA]</scope>
    <source>
        <strain evidence="11 15">83VPs-KB5</strain>
    </source>
</reference>
<dbReference type="Proteomes" id="UP000190409">
    <property type="component" value="Unassembled WGS sequence"/>
</dbReference>
<evidence type="ECO:0000313" key="14">
    <source>
        <dbReference type="Proteomes" id="UP000249099"/>
    </source>
</evidence>
<comment type="function">
    <text evidence="9">Involved in protein export. Participates in an early event of protein translocation.</text>
</comment>
<dbReference type="GO" id="GO:0005886">
    <property type="term" value="C:plasma membrane"/>
    <property type="evidence" value="ECO:0007669"/>
    <property type="project" value="UniProtKB-SubCell"/>
</dbReference>
<comment type="similarity">
    <text evidence="2 9">Belongs to the SecG family.</text>
</comment>
<evidence type="ECO:0000313" key="11">
    <source>
        <dbReference type="EMBL" id="QDO91147.1"/>
    </source>
</evidence>
<dbReference type="EMBL" id="NAQV01000008">
    <property type="protein sequence ID" value="RAN64232.1"/>
    <property type="molecule type" value="Genomic_DNA"/>
</dbReference>
<dbReference type="GO" id="GO:0009306">
    <property type="term" value="P:protein secretion"/>
    <property type="evidence" value="ECO:0007669"/>
    <property type="project" value="UniProtKB-UniRule"/>
</dbReference>
<dbReference type="PRINTS" id="PR01651">
    <property type="entry name" value="SECGEXPORT"/>
</dbReference>
<evidence type="ECO:0000256" key="7">
    <source>
        <dbReference type="ARBA" id="ARBA00023010"/>
    </source>
</evidence>
<proteinExistence type="inferred from homology"/>
<reference evidence="10 13" key="1">
    <citation type="submission" date="2017-01" db="EMBL/GenBank/DDBJ databases">
        <title>Complete Genome Sequence of Dolosigranulum pigrum isolated from a Patient with interstitial lung disease.</title>
        <authorList>
            <person name="Mukhopadhyay R."/>
            <person name="Joaquin J."/>
            <person name="Hogue R."/>
            <person name="Fitzgerald S."/>
            <person name="Jospin G."/>
            <person name="Eisen J.A."/>
            <person name="Chaturvedi V."/>
        </authorList>
    </citation>
    <scope>NUCLEOTIDE SEQUENCE [LARGE SCALE GENOMIC DNA]</scope>
    <source>
        <strain evidence="10 13">15S00348</strain>
    </source>
</reference>
<dbReference type="OrthoDB" id="1651166at2"/>
<evidence type="ECO:0000256" key="5">
    <source>
        <dbReference type="ARBA" id="ARBA00022927"/>
    </source>
</evidence>
<dbReference type="Pfam" id="PF03840">
    <property type="entry name" value="SecG"/>
    <property type="match status" value="1"/>
</dbReference>
<dbReference type="Proteomes" id="UP000249099">
    <property type="component" value="Unassembled WGS sequence"/>
</dbReference>
<comment type="subcellular location">
    <subcellularLocation>
        <location evidence="9">Cell membrane</location>
        <topology evidence="9">Multi-pass membrane protein</topology>
    </subcellularLocation>
    <subcellularLocation>
        <location evidence="1">Membrane</location>
        <topology evidence="1">Multi-pass membrane protein</topology>
    </subcellularLocation>
</comment>
<evidence type="ECO:0000313" key="10">
    <source>
        <dbReference type="EMBL" id="OOL80614.1"/>
    </source>
</evidence>
<dbReference type="InterPro" id="IPR004692">
    <property type="entry name" value="SecG"/>
</dbReference>
<evidence type="ECO:0000256" key="6">
    <source>
        <dbReference type="ARBA" id="ARBA00022989"/>
    </source>
</evidence>